<dbReference type="Proteomes" id="UP000549911">
    <property type="component" value="Unassembled WGS sequence"/>
</dbReference>
<keyword evidence="4 6" id="KW-0472">Membrane</keyword>
<keyword evidence="3 6" id="KW-1133">Transmembrane helix</keyword>
<feature type="domain" description="Inositolphosphotransferase Aur1/Ipt1" evidence="7">
    <location>
        <begin position="131"/>
        <end position="321"/>
    </location>
</feature>
<evidence type="ECO:0000256" key="6">
    <source>
        <dbReference type="SAM" id="Phobius"/>
    </source>
</evidence>
<feature type="transmembrane region" description="Helical" evidence="6">
    <location>
        <begin position="12"/>
        <end position="32"/>
    </location>
</feature>
<comment type="subcellular location">
    <subcellularLocation>
        <location evidence="1">Membrane</location>
        <topology evidence="1">Multi-pass membrane protein</topology>
    </subcellularLocation>
</comment>
<dbReference type="Pfam" id="PF14378">
    <property type="entry name" value="PAP2_3"/>
    <property type="match status" value="1"/>
</dbReference>
<dbReference type="InterPro" id="IPR026841">
    <property type="entry name" value="Aur1/Ipt1"/>
</dbReference>
<comment type="caution">
    <text evidence="8">The sequence shown here is derived from an EMBL/GenBank/DDBJ whole genome shotgun (WGS) entry which is preliminary data.</text>
</comment>
<keyword evidence="9" id="KW-1185">Reference proteome</keyword>
<sequence>MSTPSALGRRPYAFLAANAALIGAVTLFASLALDRPVADPEGSFLGPSWVRLPVLCLTAIVIDLLPRALWVGRLDPARTAAAVRERVRTHWTPARLQLVVIGISGFYIVYVAYRNLKSLLPLVREVKYDRELRVLDRLLLLGHDPATALHDLLGTGFTAHVLSAVYLAYIPLVAILVTVWLVWSNNIGYGWWFVTAQGIAWTLGTVSYYLLPTLGPGLMYPWLTTDITPNGTSELMDSLVYSRQGFLWGGGDYQGVAGFASLHTAIALLWALMAQHTVRSILVRRVLWVNFALTVVATLYFGWHYIADDIGGAIIAGVAFRLAARVTGHPLPRGPVLRRLLGQAPPTRSSGTPRTPESVSSASRAADASSS</sequence>
<dbReference type="InterPro" id="IPR052185">
    <property type="entry name" value="IPC_Synthase-Related"/>
</dbReference>
<dbReference type="CDD" id="cd03386">
    <property type="entry name" value="PAP2_Aur1_like"/>
    <property type="match status" value="1"/>
</dbReference>
<organism evidence="8 9">
    <name type="scientific">Nocardioides cavernae</name>
    <dbReference type="NCBI Taxonomy" id="1921566"/>
    <lineage>
        <taxon>Bacteria</taxon>
        <taxon>Bacillati</taxon>
        <taxon>Actinomycetota</taxon>
        <taxon>Actinomycetes</taxon>
        <taxon>Propionibacteriales</taxon>
        <taxon>Nocardioidaceae</taxon>
        <taxon>Nocardioides</taxon>
    </lineage>
</organism>
<evidence type="ECO:0000256" key="3">
    <source>
        <dbReference type="ARBA" id="ARBA00022989"/>
    </source>
</evidence>
<feature type="transmembrane region" description="Helical" evidence="6">
    <location>
        <begin position="253"/>
        <end position="274"/>
    </location>
</feature>
<feature type="transmembrane region" description="Helical" evidence="6">
    <location>
        <begin position="93"/>
        <end position="113"/>
    </location>
</feature>
<keyword evidence="2 6" id="KW-0812">Transmembrane</keyword>
<gene>
    <name evidence="8" type="ORF">F4692_001019</name>
</gene>
<evidence type="ECO:0000256" key="4">
    <source>
        <dbReference type="ARBA" id="ARBA00023136"/>
    </source>
</evidence>
<reference evidence="8 9" key="2">
    <citation type="submission" date="2020-08" db="EMBL/GenBank/DDBJ databases">
        <title>The Agave Microbiome: Exploring the role of microbial communities in plant adaptations to desert environments.</title>
        <authorList>
            <person name="Partida-Martinez L.P."/>
        </authorList>
    </citation>
    <scope>NUCLEOTIDE SEQUENCE [LARGE SCALE GENOMIC DNA]</scope>
    <source>
        <strain evidence="8 9">AT2.17</strain>
    </source>
</reference>
<evidence type="ECO:0000256" key="1">
    <source>
        <dbReference type="ARBA" id="ARBA00004141"/>
    </source>
</evidence>
<dbReference type="GO" id="GO:0016020">
    <property type="term" value="C:membrane"/>
    <property type="evidence" value="ECO:0007669"/>
    <property type="project" value="UniProtKB-SubCell"/>
</dbReference>
<evidence type="ECO:0000313" key="9">
    <source>
        <dbReference type="Proteomes" id="UP000549911"/>
    </source>
</evidence>
<dbReference type="AlphaFoldDB" id="A0A7Y9H0U9"/>
<evidence type="ECO:0000313" key="8">
    <source>
        <dbReference type="EMBL" id="NYE35915.1"/>
    </source>
</evidence>
<dbReference type="PANTHER" id="PTHR31310:SF7">
    <property type="entry name" value="PA-PHOSPHATASE RELATED-FAMILY PROTEIN DDB_G0268928"/>
    <property type="match status" value="1"/>
</dbReference>
<feature type="transmembrane region" description="Helical" evidence="6">
    <location>
        <begin position="161"/>
        <end position="183"/>
    </location>
</feature>
<dbReference type="RefSeq" id="WP_179618514.1">
    <property type="nucleotide sequence ID" value="NZ_JACCBW010000001.1"/>
</dbReference>
<reference evidence="8 9" key="1">
    <citation type="submission" date="2020-07" db="EMBL/GenBank/DDBJ databases">
        <authorList>
            <person name="Partida-Martinez L."/>
            <person name="Huntemann M."/>
            <person name="Clum A."/>
            <person name="Wang J."/>
            <person name="Palaniappan K."/>
            <person name="Ritter S."/>
            <person name="Chen I.-M."/>
            <person name="Stamatis D."/>
            <person name="Reddy T."/>
            <person name="O'Malley R."/>
            <person name="Daum C."/>
            <person name="Shapiro N."/>
            <person name="Ivanova N."/>
            <person name="Kyrpides N."/>
            <person name="Woyke T."/>
        </authorList>
    </citation>
    <scope>NUCLEOTIDE SEQUENCE [LARGE SCALE GENOMIC DNA]</scope>
    <source>
        <strain evidence="8 9">AT2.17</strain>
    </source>
</reference>
<dbReference type="EMBL" id="JACCBW010000001">
    <property type="protein sequence ID" value="NYE35915.1"/>
    <property type="molecule type" value="Genomic_DNA"/>
</dbReference>
<feature type="transmembrane region" description="Helical" evidence="6">
    <location>
        <begin position="52"/>
        <end position="72"/>
    </location>
</feature>
<dbReference type="PANTHER" id="PTHR31310">
    <property type="match status" value="1"/>
</dbReference>
<accession>A0A7Y9H0U9</accession>
<feature type="transmembrane region" description="Helical" evidence="6">
    <location>
        <begin position="286"/>
        <end position="306"/>
    </location>
</feature>
<name>A0A7Y9H0U9_9ACTN</name>
<proteinExistence type="predicted"/>
<feature type="region of interest" description="Disordered" evidence="5">
    <location>
        <begin position="342"/>
        <end position="371"/>
    </location>
</feature>
<protein>
    <submittedName>
        <fullName evidence="8">Membrane-associated phospholipid phosphatase</fullName>
    </submittedName>
</protein>
<evidence type="ECO:0000256" key="5">
    <source>
        <dbReference type="SAM" id="MobiDB-lite"/>
    </source>
</evidence>
<evidence type="ECO:0000259" key="7">
    <source>
        <dbReference type="Pfam" id="PF14378"/>
    </source>
</evidence>
<evidence type="ECO:0000256" key="2">
    <source>
        <dbReference type="ARBA" id="ARBA00022692"/>
    </source>
</evidence>
<feature type="transmembrane region" description="Helical" evidence="6">
    <location>
        <begin position="190"/>
        <end position="211"/>
    </location>
</feature>